<dbReference type="EMBL" id="AEVT01000018">
    <property type="protein sequence ID" value="EGA71386.1"/>
    <property type="molecule type" value="Genomic_DNA"/>
</dbReference>
<organism evidence="2 3">
    <name type="scientific">Vibrio sinaloensis DSM 21326</name>
    <dbReference type="NCBI Taxonomy" id="945550"/>
    <lineage>
        <taxon>Bacteria</taxon>
        <taxon>Pseudomonadati</taxon>
        <taxon>Pseudomonadota</taxon>
        <taxon>Gammaproteobacteria</taxon>
        <taxon>Vibrionales</taxon>
        <taxon>Vibrionaceae</taxon>
        <taxon>Vibrio</taxon>
        <taxon>Vibrio oreintalis group</taxon>
    </lineage>
</organism>
<dbReference type="OrthoDB" id="5906280at2"/>
<dbReference type="GeneID" id="95567915"/>
<dbReference type="RefSeq" id="WP_008073882.1">
    <property type="nucleotide sequence ID" value="NZ_AEVT01000018.1"/>
</dbReference>
<feature type="chain" id="PRO_5003227664" evidence="1">
    <location>
        <begin position="22"/>
        <end position="112"/>
    </location>
</feature>
<dbReference type="AlphaFoldDB" id="E8M380"/>
<evidence type="ECO:0000313" key="2">
    <source>
        <dbReference type="EMBL" id="EGA71386.1"/>
    </source>
</evidence>
<comment type="caution">
    <text evidence="2">The sequence shown here is derived from an EMBL/GenBank/DDBJ whole genome shotgun (WGS) entry which is preliminary data.</text>
</comment>
<dbReference type="Proteomes" id="UP000006228">
    <property type="component" value="Unassembled WGS sequence"/>
</dbReference>
<dbReference type="PROSITE" id="PS51257">
    <property type="entry name" value="PROKAR_LIPOPROTEIN"/>
    <property type="match status" value="1"/>
</dbReference>
<reference evidence="2 3" key="1">
    <citation type="journal article" date="2012" name="Int. J. Syst. Evol. Microbiol.">
        <title>Vibrio caribbeanicus sp. nov., isolated from the marine sponge Scleritoderma cyanea.</title>
        <authorList>
            <person name="Hoffmann M."/>
            <person name="Monday S.R."/>
            <person name="Allard M.W."/>
            <person name="Strain E.A."/>
            <person name="Whittaker P."/>
            <person name="Naum M."/>
            <person name="McCarthy P.J."/>
            <person name="Lopez J.V."/>
            <person name="Fischer M."/>
            <person name="Brown E.W."/>
        </authorList>
    </citation>
    <scope>NUCLEOTIDE SEQUENCE [LARGE SCALE GENOMIC DNA]</scope>
    <source>
        <strain evidence="3">DSMZ 21326</strain>
    </source>
</reference>
<accession>E8M380</accession>
<evidence type="ECO:0000256" key="1">
    <source>
        <dbReference type="SAM" id="SignalP"/>
    </source>
</evidence>
<feature type="signal peptide" evidence="1">
    <location>
        <begin position="1"/>
        <end position="21"/>
    </location>
</feature>
<sequence length="112" mass="12124">MLLQKSSISALFILFSCSVAADDLFLHGIEANKSLMDSMSALHQKNSITRQQAFTGDDCPGATSRPFSGNGLTSGHSSTHCYVTEYDSGNVETYFQSSPDGSYSTGFSWTFE</sequence>
<name>E8M380_PHOS4</name>
<proteinExistence type="predicted"/>
<protein>
    <submittedName>
        <fullName evidence="2">Uncharacterized protein</fullName>
    </submittedName>
</protein>
<evidence type="ECO:0000313" key="3">
    <source>
        <dbReference type="Proteomes" id="UP000006228"/>
    </source>
</evidence>
<keyword evidence="1" id="KW-0732">Signal</keyword>
<gene>
    <name evidence="2" type="ORF">VISI1226_11406</name>
</gene>
<dbReference type="eggNOG" id="ENOG5032G8R">
    <property type="taxonomic scope" value="Bacteria"/>
</dbReference>